<keyword evidence="14" id="KW-0805">Transcription regulation</keyword>
<dbReference type="PANTHER" id="PTHR15137">
    <property type="entry name" value="TRANSCRIPTION INITIATION FACTOR TFIID"/>
    <property type="match status" value="1"/>
</dbReference>
<dbReference type="Proteomes" id="UP000246464">
    <property type="component" value="Chromosome 1"/>
</dbReference>
<dbReference type="GO" id="GO:0051123">
    <property type="term" value="P:RNA polymerase II preinitiation complex assembly"/>
    <property type="evidence" value="ECO:0007669"/>
    <property type="project" value="UniProtKB-ARBA"/>
</dbReference>
<dbReference type="CDD" id="cd16018">
    <property type="entry name" value="Enpp"/>
    <property type="match status" value="1"/>
</dbReference>
<dbReference type="FunFam" id="3.40.720.10:FF:000006">
    <property type="entry name" value="Ectonucleotide pyrophosphatase/phosphodiesterase family member 2"/>
    <property type="match status" value="1"/>
</dbReference>
<dbReference type="CDD" id="cd00091">
    <property type="entry name" value="NUC"/>
    <property type="match status" value="1"/>
</dbReference>
<dbReference type="SUPFAM" id="SSF54060">
    <property type="entry name" value="His-Me finger endonucleases"/>
    <property type="match status" value="1"/>
</dbReference>
<dbReference type="STRING" id="52904.ENSSMAP00000020108"/>
<evidence type="ECO:0000256" key="3">
    <source>
        <dbReference type="ARBA" id="ARBA00004613"/>
    </source>
</evidence>
<feature type="domain" description="SMB" evidence="22">
    <location>
        <begin position="1177"/>
        <end position="1220"/>
    </location>
</feature>
<dbReference type="GO" id="GO:0030247">
    <property type="term" value="F:polysaccharide binding"/>
    <property type="evidence" value="ECO:0007669"/>
    <property type="project" value="InterPro"/>
</dbReference>
<keyword evidence="9" id="KW-0732">Signal</keyword>
<evidence type="ECO:0000256" key="12">
    <source>
        <dbReference type="ARBA" id="ARBA00022833"/>
    </source>
</evidence>
<dbReference type="Pfam" id="PF01033">
    <property type="entry name" value="Somatomedin_B"/>
    <property type="match status" value="2"/>
</dbReference>
<evidence type="ECO:0000256" key="11">
    <source>
        <dbReference type="ARBA" id="ARBA00022801"/>
    </source>
</evidence>
<dbReference type="InterPro" id="IPR037813">
    <property type="entry name" value="TAF2"/>
</dbReference>
<dbReference type="InterPro" id="IPR036024">
    <property type="entry name" value="Somatomedin_B-like_dom_sf"/>
</dbReference>
<dbReference type="InterPro" id="IPR020821">
    <property type="entry name" value="ENPP1-3/EXOG-like_nuc-like"/>
</dbReference>
<dbReference type="GO" id="GO:0000976">
    <property type="term" value="F:transcription cis-regulatory region binding"/>
    <property type="evidence" value="ECO:0007669"/>
    <property type="project" value="TreeGrafter"/>
</dbReference>
<evidence type="ECO:0000313" key="23">
    <source>
        <dbReference type="EMBL" id="AWO97152.1"/>
    </source>
</evidence>
<evidence type="ECO:0000256" key="14">
    <source>
        <dbReference type="ARBA" id="ARBA00023015"/>
    </source>
</evidence>
<keyword evidence="17" id="KW-0325">Glycoprotein</keyword>
<dbReference type="CDD" id="cd09839">
    <property type="entry name" value="M1_like_TAF2"/>
    <property type="match status" value="1"/>
</dbReference>
<evidence type="ECO:0000256" key="8">
    <source>
        <dbReference type="ARBA" id="ARBA00022723"/>
    </source>
</evidence>
<dbReference type="PANTHER" id="PTHR15137:SF9">
    <property type="entry name" value="TRANSCRIPTION INITIATION FACTOR TFIID SUBUNIT 2"/>
    <property type="match status" value="1"/>
</dbReference>
<evidence type="ECO:0000256" key="9">
    <source>
        <dbReference type="ARBA" id="ARBA00022729"/>
    </source>
</evidence>
<keyword evidence="13" id="KW-0106">Calcium</keyword>
<keyword evidence="24" id="KW-1185">Reference proteome</keyword>
<keyword evidence="8" id="KW-0479">Metal-binding</keyword>
<dbReference type="FunFam" id="4.10.410.20:FF:000001">
    <property type="entry name" value="Ectonucleotide pyrophosphatase/phosphodiesterase family member 2"/>
    <property type="match status" value="1"/>
</dbReference>
<dbReference type="GO" id="GO:0005576">
    <property type="term" value="C:extracellular region"/>
    <property type="evidence" value="ECO:0007669"/>
    <property type="project" value="UniProtKB-SubCell"/>
</dbReference>
<dbReference type="InterPro" id="IPR057991">
    <property type="entry name" value="TPR_TAF2_C"/>
</dbReference>
<keyword evidence="23" id="KW-0648">Protein biosynthesis</keyword>
<dbReference type="InterPro" id="IPR001212">
    <property type="entry name" value="Somatomedin_B_dom"/>
</dbReference>
<dbReference type="GO" id="GO:0005669">
    <property type="term" value="C:transcription factor TFIID complex"/>
    <property type="evidence" value="ECO:0007669"/>
    <property type="project" value="InterPro"/>
</dbReference>
<comment type="similarity">
    <text evidence="5">Belongs to the TAF2 family.</text>
</comment>
<evidence type="ECO:0000256" key="4">
    <source>
        <dbReference type="ARBA" id="ARBA00010594"/>
    </source>
</evidence>
<dbReference type="InterPro" id="IPR027268">
    <property type="entry name" value="Peptidase_M4/M1_CTD_sf"/>
</dbReference>
<keyword evidence="12" id="KW-0862">Zinc</keyword>
<dbReference type="SUPFAM" id="SSF90188">
    <property type="entry name" value="Somatomedin B domain"/>
    <property type="match status" value="2"/>
</dbReference>
<dbReference type="InterPro" id="IPR001604">
    <property type="entry name" value="Endo_G_ENPP1-like_dom"/>
</dbReference>
<dbReference type="PRINTS" id="PR00022">
    <property type="entry name" value="SOMATOMEDINB"/>
</dbReference>
<organism evidence="23 24">
    <name type="scientific">Scophthalmus maximus</name>
    <name type="common">Turbot</name>
    <name type="synonym">Psetta maxima</name>
    <dbReference type="NCBI Taxonomy" id="52904"/>
    <lineage>
        <taxon>Eukaryota</taxon>
        <taxon>Metazoa</taxon>
        <taxon>Chordata</taxon>
        <taxon>Craniata</taxon>
        <taxon>Vertebrata</taxon>
        <taxon>Euteleostomi</taxon>
        <taxon>Actinopterygii</taxon>
        <taxon>Neopterygii</taxon>
        <taxon>Teleostei</taxon>
        <taxon>Neoteleostei</taxon>
        <taxon>Acanthomorphata</taxon>
        <taxon>Carangaria</taxon>
        <taxon>Pleuronectiformes</taxon>
        <taxon>Pleuronectoidei</taxon>
        <taxon>Scophthalmidae</taxon>
        <taxon>Scophthalmus</taxon>
    </lineage>
</organism>
<dbReference type="SMART" id="SM00477">
    <property type="entry name" value="NUC"/>
    <property type="match status" value="1"/>
</dbReference>
<dbReference type="FunFam" id="2.60.40.1730:FF:000003">
    <property type="entry name" value="Transcription initiation factor TFIID subunit 2"/>
    <property type="match status" value="1"/>
</dbReference>
<keyword evidence="10" id="KW-0677">Repeat</keyword>
<dbReference type="SUPFAM" id="SSF55486">
    <property type="entry name" value="Metalloproteases ('zincins'), catalytic domain"/>
    <property type="match status" value="1"/>
</dbReference>
<dbReference type="InterPro" id="IPR042097">
    <property type="entry name" value="Aminopeptidase_N-like_N_sf"/>
</dbReference>
<sequence length="1974" mass="224885">MNETMFLIQVQVTGFVELTLFPTVVNLNRIKLNSKQCRIYRVRVNELEAPFIYNDPTLEVCHHESKQRNLNYFSSAYTAAVSAVDPDAGHGELVIKVPSELWKQGDDLKVLKVYIEFSLDQPKGGLHFVVPDVEGSMAERGAHVFSFGYQNSTRFWFPCVDSYSELCTWKLEFTVDASMIAVSCGDLVETIYTHDMRKKTFHYVLPIPTAAPNISLSVGPFEILVDPYMHEVTHFCLPQLLPLLKHSMSYLHEIFEFYEEILTCRYPYACFKTVFVDEAYVQVSSYASMSIFSTNLLHSAMIIDQTPQTRRCLAQALAQQFFGCFISRMSWADEWVLKGISGYIYGLYLKKTFGVNEYRHWIKEELDKIVDYELRMGGVLLHPTFSGGKEKDNPTPHLHFSIKHPHTLSWDYYKMFLCKAHLVMRLIENRISMEFMLQVFNKLLSLASTASSQKYQSHMWSQMLLSTHAFLKSISNVSGKDIGPLIKQWVDQSSVVKFFGSFAFNRKRNVLELEIRQDYTSAGTQKYVGPIKVTVQELDGSFNHTLQIEENSLKHDIPCHSKSRRNKKKKIPLMNGEEVDMDLSAMDADSPLLWIRIDPDMSILRKVEFEQADFMWQFQLRYERDVVAQEESISALEKFPTPASRLALTDILEQEQCFYKVRMQACFCLATIANAMVSTWQGPPAMKSLFTRMFCCKSCPNIVKTNNFINFQSYFLLKTMPVAMALLRDVQNLCPKDVLNFILDLIKYNDNRKNKFSDNYYRAELIEALTNSLTPAISISNEVRTVDNLNGDVRLILEEITRFLNMEKLLPSFRNTITVSCLKAVRQLQKNGHIPSDPSLFKSYAEYGHFVDVRVAALEALVDYTRVERCATELQWLLVMVQNDPTHYVRHKILGMLSKNPPFTKTSDSALCNEALVDQLWKLMNSGTSHDWRLRCDAVNLYYTLFGLTRPSCLPLPELGLVLNLKEKKAVLNPTIKPELGVGAGMDTAASIGIHGVGMSFTAVDEEPDPISLGVCGVGQPPQGLKRKAETPLGSPPEPGQILQQQDDDVRDVRGAGRYKIRFNTMEEEDIDMETVHDSQAFIHQHLNLLERPSTPGKEPLSVEQAMLSMPATPSTRRSRRKKKSNMLLQNLFVWILSVLCGTDVCLGFVYDRPKRSGEDGTSARAEGRPVSQYVPTSGSCRNRCFELVEYDPPNCRCDNLCKTYNSCCSDFDQLCLRTEGGYECRKDRCGETRNEQHACHCSDDCLVRGDCCTNYKSLCKGDSSWLQDQCEEIKSPECPAGFVRPPLIMLSVDGFRASYVKRGNAVIPNINKLRTCGTHAPYMRPVYPSKTFPNLYSLATGLYPESHGIVGNSMYDPVFDATFTLRSREKLNHRWWGGQPIWITALKQGVKAATFFWPIAIPLERRILTMLQWLHLPEGERPYVYAMHSEQPDTYGHKMGPMSTELNNPLRVIDRIVGQLMDGLKQMKLHRCVNIILVGDHGMEEAHCDRTEFLSNYMTNVDDIILIPGSLGRIRSRYPNNPKYDPKAVVANLTCKKAEQHFKPYLKQHLPKRLHYAYNRRIEEIHLLVERKWHVARKVPEGRRHCGFAGDHGYDNKITSMQTIFLGFGPTFKFRTKVPAFENIELYNVMCDLLGLKPAPNNGTHGSLNHLLRSPVYRPSMPEEVSRPATSGLVPAGADDLGCSCDDKNKVEELNQRLRQAIDDSRNLPYGRPAVLFRTKYSLLHHSDFISGYSESLSMPLWTSYTVSRQVEVSPLPDALSNCVRPDSRVPPAYSQSCTNYRADKQITFAFLYPPQLSSTVDKKYDGVLITNTVPMFPAFKRIWGYFQRALVKKYATERNGVNVLVGPVFDYNCDGVRDSAEKIREYVSGTIPVPTHYFAVLTSCLDFTQAADSCSGPLSSAAFILPHRPSNDETCRSSEEESRWAEELMKMHTARVRDVELLTGLDLYRRTTRSYGEILSLKTYMHTYESEI</sequence>
<keyword evidence="16" id="KW-0804">Transcription</keyword>
<dbReference type="GO" id="GO:0016788">
    <property type="term" value="F:hydrolase activity, acting on ester bonds"/>
    <property type="evidence" value="ECO:0007669"/>
    <property type="project" value="UniProtKB-ARBA"/>
</dbReference>
<dbReference type="InterPro" id="IPR002591">
    <property type="entry name" value="Phosphodiest/P_Trfase"/>
</dbReference>
<evidence type="ECO:0000259" key="22">
    <source>
        <dbReference type="PROSITE" id="PS50958"/>
    </source>
</evidence>
<dbReference type="Gene3D" id="2.60.40.1730">
    <property type="entry name" value="tricorn interacting facor f3 domain"/>
    <property type="match status" value="1"/>
</dbReference>
<accession>A0A2U9AZN8</accession>
<dbReference type="Pfam" id="PF25577">
    <property type="entry name" value="TPR_TAF2_C"/>
    <property type="match status" value="1"/>
</dbReference>
<evidence type="ECO:0000256" key="20">
    <source>
        <dbReference type="ARBA" id="ARBA00075844"/>
    </source>
</evidence>
<dbReference type="InterPro" id="IPR020436">
    <property type="entry name" value="SMB_chordata"/>
</dbReference>
<dbReference type="FunFam" id="1.10.390.10:FF:000005">
    <property type="entry name" value="transcription initiation factor TFIID subunit 2 isoform X1"/>
    <property type="match status" value="1"/>
</dbReference>
<dbReference type="GO" id="GO:0003743">
    <property type="term" value="F:translation initiation factor activity"/>
    <property type="evidence" value="ECO:0007669"/>
    <property type="project" value="UniProtKB-KW"/>
</dbReference>
<dbReference type="EMBL" id="CP026243">
    <property type="protein sequence ID" value="AWO97152.1"/>
    <property type="molecule type" value="Genomic_DNA"/>
</dbReference>
<dbReference type="GO" id="GO:0005044">
    <property type="term" value="F:scavenger receptor activity"/>
    <property type="evidence" value="ECO:0007669"/>
    <property type="project" value="InterPro"/>
</dbReference>
<keyword evidence="23" id="KW-0396">Initiation factor</keyword>
<dbReference type="GO" id="GO:0046872">
    <property type="term" value="F:metal ion binding"/>
    <property type="evidence" value="ECO:0007669"/>
    <property type="project" value="UniProtKB-KW"/>
</dbReference>
<evidence type="ECO:0000256" key="6">
    <source>
        <dbReference type="ARBA" id="ARBA00017363"/>
    </source>
</evidence>
<dbReference type="InterPro" id="IPR016024">
    <property type="entry name" value="ARM-type_fold"/>
</dbReference>
<dbReference type="GO" id="GO:0016251">
    <property type="term" value="F:RNA polymerase II general transcription initiation factor activity"/>
    <property type="evidence" value="ECO:0007669"/>
    <property type="project" value="TreeGrafter"/>
</dbReference>
<dbReference type="SMART" id="SM00201">
    <property type="entry name" value="SO"/>
    <property type="match status" value="2"/>
</dbReference>
<proteinExistence type="inferred from homology"/>
<evidence type="ECO:0000256" key="1">
    <source>
        <dbReference type="ARBA" id="ARBA00001947"/>
    </source>
</evidence>
<evidence type="ECO:0000256" key="13">
    <source>
        <dbReference type="ARBA" id="ARBA00022837"/>
    </source>
</evidence>
<dbReference type="InterPro" id="IPR057345">
    <property type="entry name" value="Ig-like_TAF2"/>
</dbReference>
<dbReference type="Gene3D" id="3.40.720.10">
    <property type="entry name" value="Alkaline Phosphatase, subunit A"/>
    <property type="match status" value="1"/>
</dbReference>
<dbReference type="SUPFAM" id="SSF53649">
    <property type="entry name" value="Alkaline phosphatase-like"/>
    <property type="match status" value="1"/>
</dbReference>
<evidence type="ECO:0000256" key="18">
    <source>
        <dbReference type="ARBA" id="ARBA00023242"/>
    </source>
</evidence>
<keyword evidence="18" id="KW-0539">Nucleus</keyword>
<evidence type="ECO:0000256" key="19">
    <source>
        <dbReference type="ARBA" id="ARBA00033345"/>
    </source>
</evidence>
<feature type="region of interest" description="Disordered" evidence="21">
    <location>
        <begin position="1022"/>
        <end position="1048"/>
    </location>
</feature>
<evidence type="ECO:0000256" key="5">
    <source>
        <dbReference type="ARBA" id="ARBA00010937"/>
    </source>
</evidence>
<dbReference type="SUPFAM" id="SSF48371">
    <property type="entry name" value="ARM repeat"/>
    <property type="match status" value="1"/>
</dbReference>
<dbReference type="Gene3D" id="3.40.570.10">
    <property type="entry name" value="Extracellular Endonuclease, subunit A"/>
    <property type="match status" value="1"/>
</dbReference>
<evidence type="ECO:0000256" key="15">
    <source>
        <dbReference type="ARBA" id="ARBA00023157"/>
    </source>
</evidence>
<evidence type="ECO:0000256" key="2">
    <source>
        <dbReference type="ARBA" id="ARBA00004123"/>
    </source>
</evidence>
<evidence type="ECO:0000256" key="17">
    <source>
        <dbReference type="ARBA" id="ARBA00023180"/>
    </source>
</evidence>
<keyword evidence="11" id="KW-0378">Hydrolase</keyword>
<dbReference type="PROSITE" id="PS00524">
    <property type="entry name" value="SMB_1"/>
    <property type="match status" value="1"/>
</dbReference>
<evidence type="ECO:0000256" key="21">
    <source>
        <dbReference type="SAM" id="MobiDB-lite"/>
    </source>
</evidence>
<evidence type="ECO:0000313" key="24">
    <source>
        <dbReference type="Proteomes" id="UP000246464"/>
    </source>
</evidence>
<name>A0A2U9AZN8_SCOMX</name>
<dbReference type="FunFam" id="4.10.410.20:FF:000002">
    <property type="entry name" value="Ectonucleotide pyrophosphatase/phosphodiesterase family member 2"/>
    <property type="match status" value="1"/>
</dbReference>
<dbReference type="Pfam" id="PF01663">
    <property type="entry name" value="Phosphodiest"/>
    <property type="match status" value="1"/>
</dbReference>
<comment type="similarity">
    <text evidence="4">Belongs to the nucleotide pyrophosphatase/phosphodiesterase family.</text>
</comment>
<dbReference type="SUPFAM" id="SSF63737">
    <property type="entry name" value="Leukotriene A4 hydrolase N-terminal domain"/>
    <property type="match status" value="1"/>
</dbReference>
<reference evidence="23 24" key="1">
    <citation type="submission" date="2017-12" db="EMBL/GenBank/DDBJ databases">
        <title>Integrating genomic resources of turbot (Scophthalmus maximus) in depth evaluation of genetic and physical mapping variation across individuals.</title>
        <authorList>
            <person name="Martinez P."/>
        </authorList>
    </citation>
    <scope>NUCLEOTIDE SEQUENCE [LARGE SCALE GENOMIC DNA]</scope>
</reference>
<dbReference type="Gene3D" id="4.10.410.20">
    <property type="match status" value="2"/>
</dbReference>
<dbReference type="GO" id="GO:0003682">
    <property type="term" value="F:chromatin binding"/>
    <property type="evidence" value="ECO:0007669"/>
    <property type="project" value="TreeGrafter"/>
</dbReference>
<dbReference type="SMART" id="SM00892">
    <property type="entry name" value="Endonuclease_NS"/>
    <property type="match status" value="1"/>
</dbReference>
<feature type="domain" description="SMB" evidence="22">
    <location>
        <begin position="1221"/>
        <end position="1265"/>
    </location>
</feature>
<dbReference type="InterPro" id="IPR044929">
    <property type="entry name" value="DNA/RNA_non-sp_Endonuclease_sf"/>
</dbReference>
<gene>
    <name evidence="23" type="ORF">SMAX5B_013710</name>
</gene>
<protein>
    <recommendedName>
        <fullName evidence="6">Transcription initiation factor TFIID subunit 2</fullName>
    </recommendedName>
    <alternativeName>
        <fullName evidence="20">TBP-associated factor 150 kDa</fullName>
    </alternativeName>
    <alternativeName>
        <fullName evidence="19">Transcription initiation factor TFIID 150 kDa subunit</fullName>
    </alternativeName>
</protein>
<dbReference type="GO" id="GO:0006955">
    <property type="term" value="P:immune response"/>
    <property type="evidence" value="ECO:0007669"/>
    <property type="project" value="InterPro"/>
</dbReference>
<keyword evidence="15" id="KW-1015">Disulfide bond</keyword>
<dbReference type="InterPro" id="IPR017850">
    <property type="entry name" value="Alkaline_phosphatase_core_sf"/>
</dbReference>
<comment type="subcellular location">
    <subcellularLocation>
        <location evidence="2">Nucleus</location>
    </subcellularLocation>
    <subcellularLocation>
        <location evidence="3">Secreted</location>
    </subcellularLocation>
</comment>
<evidence type="ECO:0000256" key="10">
    <source>
        <dbReference type="ARBA" id="ARBA00022737"/>
    </source>
</evidence>
<dbReference type="InterPro" id="IPR044925">
    <property type="entry name" value="His-Me_finger_sf"/>
</dbReference>
<evidence type="ECO:0000256" key="16">
    <source>
        <dbReference type="ARBA" id="ARBA00023163"/>
    </source>
</evidence>
<evidence type="ECO:0000256" key="7">
    <source>
        <dbReference type="ARBA" id="ARBA00022525"/>
    </source>
</evidence>
<dbReference type="PROSITE" id="PS50958">
    <property type="entry name" value="SMB_2"/>
    <property type="match status" value="2"/>
</dbReference>
<dbReference type="Pfam" id="PF25316">
    <property type="entry name" value="TAF2_3rd"/>
    <property type="match status" value="1"/>
</dbReference>
<comment type="cofactor">
    <cofactor evidence="1">
        <name>Zn(2+)</name>
        <dbReference type="ChEBI" id="CHEBI:29105"/>
    </cofactor>
</comment>
<keyword evidence="7" id="KW-0964">Secreted</keyword>
<dbReference type="Gene3D" id="1.10.390.10">
    <property type="entry name" value="Neutral Protease Domain 2"/>
    <property type="match status" value="1"/>
</dbReference>